<gene>
    <name evidence="6" type="ORF">OOT00_12180</name>
</gene>
<evidence type="ECO:0000256" key="3">
    <source>
        <dbReference type="ARBA" id="ARBA00022777"/>
    </source>
</evidence>
<evidence type="ECO:0000259" key="5">
    <source>
        <dbReference type="Pfam" id="PF00294"/>
    </source>
</evidence>
<dbReference type="GO" id="GO:0016301">
    <property type="term" value="F:kinase activity"/>
    <property type="evidence" value="ECO:0007669"/>
    <property type="project" value="UniProtKB-KW"/>
</dbReference>
<comment type="similarity">
    <text evidence="1 4">Belongs to the carbohydrate kinase PfkB family.</text>
</comment>
<evidence type="ECO:0000256" key="1">
    <source>
        <dbReference type="ARBA" id="ARBA00010688"/>
    </source>
</evidence>
<dbReference type="PRINTS" id="PR00990">
    <property type="entry name" value="RIBOKINASE"/>
</dbReference>
<dbReference type="PROSITE" id="PS00584">
    <property type="entry name" value="PFKB_KINASES_2"/>
    <property type="match status" value="1"/>
</dbReference>
<comment type="caution">
    <text evidence="6">The sequence shown here is derived from an EMBL/GenBank/DDBJ whole genome shotgun (WGS) entry which is preliminary data.</text>
</comment>
<dbReference type="Proteomes" id="UP001209681">
    <property type="component" value="Unassembled WGS sequence"/>
</dbReference>
<dbReference type="CDD" id="cd01168">
    <property type="entry name" value="adenosine_kinase"/>
    <property type="match status" value="1"/>
</dbReference>
<organism evidence="6 7">
    <name type="scientific">Desulfobotulus pelophilus</name>
    <dbReference type="NCBI Taxonomy" id="2823377"/>
    <lineage>
        <taxon>Bacteria</taxon>
        <taxon>Pseudomonadati</taxon>
        <taxon>Thermodesulfobacteriota</taxon>
        <taxon>Desulfobacteria</taxon>
        <taxon>Desulfobacterales</taxon>
        <taxon>Desulfobacteraceae</taxon>
        <taxon>Desulfobotulus</taxon>
    </lineage>
</organism>
<evidence type="ECO:0000313" key="6">
    <source>
        <dbReference type="EMBL" id="MCW7754739.1"/>
    </source>
</evidence>
<protein>
    <submittedName>
        <fullName evidence="6">Adenosine kinase</fullName>
    </submittedName>
</protein>
<keyword evidence="7" id="KW-1185">Reference proteome</keyword>
<evidence type="ECO:0000256" key="4">
    <source>
        <dbReference type="RuleBase" id="RU003704"/>
    </source>
</evidence>
<keyword evidence="3 4" id="KW-0418">Kinase</keyword>
<proteinExistence type="inferred from homology"/>
<evidence type="ECO:0000256" key="2">
    <source>
        <dbReference type="ARBA" id="ARBA00022679"/>
    </source>
</evidence>
<sequence>MDVRSRISARGKKVLGVGSALTDILVRASDEELQTISHIKGGMTLVDSDFLDGCMKKIPQAGETVPGGAACNTIQGLARLGGEAVFMGKRGNDATGDAFESFLKNSGVHPVLSVSRTPSGRVLSIITPDAQRSMFTFLGASSELAPSDIVREHFETAAIVFMEGYLFFNPDLAFAVLEEAQSSGAVVAMDLASFTVVEAASDLLHDAVPRFVDILIANEDEAYAYTGYRDPLKALEYMASEAGLAVLKMGKDGSLIRSGETLWQIAACNGNSVKDTTGAGDLWAAGFLHGLVLDWPMENCGALASACGYEVCCVVGAQIPEAGWLRICSRFLLTGARVSPVGS</sequence>
<dbReference type="RefSeq" id="WP_265425652.1">
    <property type="nucleotide sequence ID" value="NZ_JAPFPW010000015.1"/>
</dbReference>
<dbReference type="EMBL" id="JAPFPW010000015">
    <property type="protein sequence ID" value="MCW7754739.1"/>
    <property type="molecule type" value="Genomic_DNA"/>
</dbReference>
<dbReference type="InterPro" id="IPR029056">
    <property type="entry name" value="Ribokinase-like"/>
</dbReference>
<feature type="domain" description="Carbohydrate kinase PfkB" evidence="5">
    <location>
        <begin position="58"/>
        <end position="320"/>
    </location>
</feature>
<dbReference type="InterPro" id="IPR052700">
    <property type="entry name" value="Carb_kinase_PfkB-like"/>
</dbReference>
<name>A0ABT3NB91_9BACT</name>
<dbReference type="SUPFAM" id="SSF53613">
    <property type="entry name" value="Ribokinase-like"/>
    <property type="match status" value="1"/>
</dbReference>
<dbReference type="InterPro" id="IPR011611">
    <property type="entry name" value="PfkB_dom"/>
</dbReference>
<reference evidence="6 7" key="1">
    <citation type="submission" date="2022-11" db="EMBL/GenBank/DDBJ databases">
        <title>Desulfobotulus tamanensis H1 sp. nov. - anaerobic, alkaliphilic, sulphate reducing bacterium isolated from terrestrial mud volcano.</title>
        <authorList>
            <person name="Frolova A."/>
            <person name="Merkel A.Y."/>
            <person name="Slobodkin A.I."/>
        </authorList>
    </citation>
    <scope>NUCLEOTIDE SEQUENCE [LARGE SCALE GENOMIC DNA]</scope>
    <source>
        <strain evidence="6 7">H1</strain>
    </source>
</reference>
<evidence type="ECO:0000313" key="7">
    <source>
        <dbReference type="Proteomes" id="UP001209681"/>
    </source>
</evidence>
<accession>A0ABT3NB91</accession>
<keyword evidence="2 4" id="KW-0808">Transferase</keyword>
<dbReference type="PANTHER" id="PTHR43320:SF3">
    <property type="entry name" value="CARBOHYDRATE KINASE PFKB DOMAIN-CONTAINING PROTEIN"/>
    <property type="match status" value="1"/>
</dbReference>
<dbReference type="InterPro" id="IPR002173">
    <property type="entry name" value="Carboh/pur_kinase_PfkB_CS"/>
</dbReference>
<dbReference type="PANTHER" id="PTHR43320">
    <property type="entry name" value="SUGAR KINASE"/>
    <property type="match status" value="1"/>
</dbReference>
<dbReference type="Pfam" id="PF00294">
    <property type="entry name" value="PfkB"/>
    <property type="match status" value="1"/>
</dbReference>
<dbReference type="InterPro" id="IPR002139">
    <property type="entry name" value="Ribo/fructo_kinase"/>
</dbReference>
<dbReference type="Gene3D" id="3.40.1190.20">
    <property type="match status" value="1"/>
</dbReference>